<evidence type="ECO:0000256" key="7">
    <source>
        <dbReference type="ARBA" id="ARBA00022840"/>
    </source>
</evidence>
<dbReference type="GO" id="GO:0005829">
    <property type="term" value="C:cytosol"/>
    <property type="evidence" value="ECO:0007669"/>
    <property type="project" value="TreeGrafter"/>
</dbReference>
<accession>A0A401UEF1</accession>
<keyword evidence="16" id="KW-1185">Reference proteome</keyword>
<evidence type="ECO:0000256" key="3">
    <source>
        <dbReference type="ARBA" id="ARBA00022679"/>
    </source>
</evidence>
<keyword evidence="5" id="KW-0547">Nucleotide-binding</keyword>
<keyword evidence="10" id="KW-0119">Carbohydrate metabolism</keyword>
<comment type="caution">
    <text evidence="15">The sequence shown here is derived from an EMBL/GenBank/DDBJ whole genome shotgun (WGS) entry which is preliminary data.</text>
</comment>
<keyword evidence="3" id="KW-0808">Transferase</keyword>
<dbReference type="Pfam" id="PF00288">
    <property type="entry name" value="GHMP_kinases_N"/>
    <property type="match status" value="1"/>
</dbReference>
<sequence>MINTLKKIFEERFKKVPRTFQAPGRINLIGEHTDYNDGFVLPAAIDKSVKLLIALNTTDSCNVIAQDEATEVSFSVNDLKPSNDWSTYVKGVVYGFQQLNCKPQGFDAIFSSDIPIGAGLSSSAALSCSFAFAINELFNFGLDKLQLAKIAQQAEHNFAGVKCGIMDQYASLFGKKDSVILLDCRSLTHQYFPIALKDHTLLLADSKVKHSLASTAYNKRRASCEEAVHIIQQDNPQVKSLRHVDKALLKSYQQKIPAESYQRSSFIVGEIERTQQAAALLQENNLKAFGACMYETHEGLSKVYEVSCAELDVLVDIAKQHVVTGARMMGGGFGGCTINLIANDKVEKFKEAVMEIYQNTFKVTPAFYQVAIEDGVHEIVNA</sequence>
<dbReference type="Proteomes" id="UP000288227">
    <property type="component" value="Unassembled WGS sequence"/>
</dbReference>
<evidence type="ECO:0000256" key="1">
    <source>
        <dbReference type="ARBA" id="ARBA00006566"/>
    </source>
</evidence>
<dbReference type="GO" id="GO:0046872">
    <property type="term" value="F:metal ion binding"/>
    <property type="evidence" value="ECO:0007669"/>
    <property type="project" value="UniProtKB-KW"/>
</dbReference>
<dbReference type="InterPro" id="IPR014721">
    <property type="entry name" value="Ribsml_uS5_D2-typ_fold_subgr"/>
</dbReference>
<keyword evidence="4" id="KW-0479">Metal-binding</keyword>
<dbReference type="GO" id="GO:0006012">
    <property type="term" value="P:galactose metabolic process"/>
    <property type="evidence" value="ECO:0007669"/>
    <property type="project" value="UniProtKB-UniRule"/>
</dbReference>
<keyword evidence="6 15" id="KW-0418">Kinase</keyword>
<evidence type="ECO:0000256" key="11">
    <source>
        <dbReference type="NCBIfam" id="TIGR00131"/>
    </source>
</evidence>
<dbReference type="FunFam" id="3.30.70.890:FF:000001">
    <property type="entry name" value="Galactokinase"/>
    <property type="match status" value="1"/>
</dbReference>
<keyword evidence="9" id="KW-0299">Galactose metabolism</keyword>
<evidence type="ECO:0000259" key="14">
    <source>
        <dbReference type="Pfam" id="PF10509"/>
    </source>
</evidence>
<protein>
    <recommendedName>
        <fullName evidence="11">Galactokinase</fullName>
        <ecNumber evidence="11">2.7.1.6</ecNumber>
    </recommendedName>
</protein>
<evidence type="ECO:0000313" key="15">
    <source>
        <dbReference type="EMBL" id="GCC53295.1"/>
    </source>
</evidence>
<dbReference type="PANTHER" id="PTHR10457">
    <property type="entry name" value="MEVALONATE KINASE/GALACTOKINASE"/>
    <property type="match status" value="1"/>
</dbReference>
<dbReference type="InterPro" id="IPR006206">
    <property type="entry name" value="Mevalonate/galactokinase"/>
</dbReference>
<dbReference type="InterPro" id="IPR019539">
    <property type="entry name" value="GalKase_N"/>
</dbReference>
<evidence type="ECO:0000256" key="9">
    <source>
        <dbReference type="ARBA" id="ARBA00023144"/>
    </source>
</evidence>
<dbReference type="OrthoDB" id="250531at2"/>
<evidence type="ECO:0000256" key="6">
    <source>
        <dbReference type="ARBA" id="ARBA00022777"/>
    </source>
</evidence>
<evidence type="ECO:0000313" key="16">
    <source>
        <dbReference type="Proteomes" id="UP000288227"/>
    </source>
</evidence>
<dbReference type="InterPro" id="IPR006203">
    <property type="entry name" value="GHMP_knse_ATP-bd_CS"/>
</dbReference>
<dbReference type="InterPro" id="IPR020568">
    <property type="entry name" value="Ribosomal_Su5_D2-typ_SF"/>
</dbReference>
<feature type="domain" description="Galactokinase N-terminal" evidence="14">
    <location>
        <begin position="9"/>
        <end position="50"/>
    </location>
</feature>
<evidence type="ECO:0000256" key="5">
    <source>
        <dbReference type="ARBA" id="ARBA00022741"/>
    </source>
</evidence>
<dbReference type="PANTHER" id="PTHR10457:SF7">
    <property type="entry name" value="GALACTOKINASE-RELATED"/>
    <property type="match status" value="1"/>
</dbReference>
<dbReference type="PIRSF" id="PIRSF000530">
    <property type="entry name" value="Galactokinase"/>
    <property type="match status" value="1"/>
</dbReference>
<keyword evidence="8" id="KW-0460">Magnesium</keyword>
<dbReference type="PRINTS" id="PR00473">
    <property type="entry name" value="GALCTOKINASE"/>
</dbReference>
<dbReference type="InterPro" id="IPR019741">
    <property type="entry name" value="Galactokinase_CS"/>
</dbReference>
<feature type="domain" description="GHMP kinase N-terminal" evidence="12">
    <location>
        <begin position="88"/>
        <end position="175"/>
    </location>
</feature>
<dbReference type="Gene3D" id="3.30.230.10">
    <property type="match status" value="1"/>
</dbReference>
<dbReference type="GO" id="GO:0005524">
    <property type="term" value="F:ATP binding"/>
    <property type="evidence" value="ECO:0007669"/>
    <property type="project" value="UniProtKB-UniRule"/>
</dbReference>
<comment type="similarity">
    <text evidence="1">Belongs to the GHMP kinase family. GalK subfamily.</text>
</comment>
<dbReference type="FunFam" id="3.30.230.10:FF:000017">
    <property type="entry name" value="Galactokinase"/>
    <property type="match status" value="1"/>
</dbReference>
<dbReference type="InterPro" id="IPR000705">
    <property type="entry name" value="Galactokinase"/>
</dbReference>
<evidence type="ECO:0000256" key="2">
    <source>
        <dbReference type="ARBA" id="ARBA00022490"/>
    </source>
</evidence>
<dbReference type="RefSeq" id="WP_127123945.1">
    <property type="nucleotide sequence ID" value="NZ_BHXQ01000007.1"/>
</dbReference>
<gene>
    <name evidence="15" type="primary">galK</name>
    <name evidence="15" type="ORF">SanaruYs_35380</name>
</gene>
<dbReference type="Pfam" id="PF08544">
    <property type="entry name" value="GHMP_kinases_C"/>
    <property type="match status" value="1"/>
</dbReference>
<dbReference type="SUPFAM" id="SSF55060">
    <property type="entry name" value="GHMP Kinase, C-terminal domain"/>
    <property type="match status" value="1"/>
</dbReference>
<dbReference type="InterPro" id="IPR036554">
    <property type="entry name" value="GHMP_kinase_C_sf"/>
</dbReference>
<dbReference type="SUPFAM" id="SSF54211">
    <property type="entry name" value="Ribosomal protein S5 domain 2-like"/>
    <property type="match status" value="1"/>
</dbReference>
<dbReference type="PRINTS" id="PR00959">
    <property type="entry name" value="MEVGALKINASE"/>
</dbReference>
<dbReference type="EMBL" id="BHXQ01000007">
    <property type="protein sequence ID" value="GCC53295.1"/>
    <property type="molecule type" value="Genomic_DNA"/>
</dbReference>
<dbReference type="PROSITE" id="PS00106">
    <property type="entry name" value="GALACTOKINASE"/>
    <property type="match status" value="1"/>
</dbReference>
<dbReference type="Pfam" id="PF10509">
    <property type="entry name" value="GalKase_gal_bdg"/>
    <property type="match status" value="1"/>
</dbReference>
<dbReference type="Gene3D" id="3.30.70.890">
    <property type="entry name" value="GHMP kinase, C-terminal domain"/>
    <property type="match status" value="1"/>
</dbReference>
<feature type="domain" description="GHMP kinase C-terminal" evidence="13">
    <location>
        <begin position="278"/>
        <end position="353"/>
    </location>
</feature>
<dbReference type="PROSITE" id="PS00627">
    <property type="entry name" value="GHMP_KINASES_ATP"/>
    <property type="match status" value="1"/>
</dbReference>
<dbReference type="InterPro" id="IPR006204">
    <property type="entry name" value="GHMP_kinase_N_dom"/>
</dbReference>
<dbReference type="InterPro" id="IPR013750">
    <property type="entry name" value="GHMP_kinase_C_dom"/>
</dbReference>
<dbReference type="GO" id="GO:0004335">
    <property type="term" value="F:galactokinase activity"/>
    <property type="evidence" value="ECO:0007669"/>
    <property type="project" value="UniProtKB-UniRule"/>
</dbReference>
<evidence type="ECO:0000256" key="4">
    <source>
        <dbReference type="ARBA" id="ARBA00022723"/>
    </source>
</evidence>
<evidence type="ECO:0000259" key="13">
    <source>
        <dbReference type="Pfam" id="PF08544"/>
    </source>
</evidence>
<evidence type="ECO:0000256" key="8">
    <source>
        <dbReference type="ARBA" id="ARBA00022842"/>
    </source>
</evidence>
<dbReference type="NCBIfam" id="TIGR00131">
    <property type="entry name" value="gal_kin"/>
    <property type="match status" value="1"/>
</dbReference>
<dbReference type="AlphaFoldDB" id="A0A401UEF1"/>
<dbReference type="EC" id="2.7.1.6" evidence="11"/>
<evidence type="ECO:0000256" key="10">
    <source>
        <dbReference type="ARBA" id="ARBA00023277"/>
    </source>
</evidence>
<proteinExistence type="inferred from homology"/>
<organism evidence="15 16">
    <name type="scientific">Chryseotalea sanaruensis</name>
    <dbReference type="NCBI Taxonomy" id="2482724"/>
    <lineage>
        <taxon>Bacteria</taxon>
        <taxon>Pseudomonadati</taxon>
        <taxon>Bacteroidota</taxon>
        <taxon>Cytophagia</taxon>
        <taxon>Cytophagales</taxon>
        <taxon>Chryseotaleaceae</taxon>
        <taxon>Chryseotalea</taxon>
    </lineage>
</organism>
<reference evidence="15 16" key="1">
    <citation type="submission" date="2018-11" db="EMBL/GenBank/DDBJ databases">
        <title>Chryseotalea sanarue gen. nov., sp., nov., a member of the family Cytophagaceae, isolated from a brackish lake in Hamamatsu Japan.</title>
        <authorList>
            <person name="Maejima Y."/>
            <person name="Iino T."/>
            <person name="Muraguchi Y."/>
            <person name="Fukuda K."/>
            <person name="Ohkuma M."/>
            <person name="Moriuchi R."/>
            <person name="Dohra H."/>
            <person name="Kimbara K."/>
            <person name="Shintani M."/>
        </authorList>
    </citation>
    <scope>NUCLEOTIDE SEQUENCE [LARGE SCALE GENOMIC DNA]</scope>
    <source>
        <strain evidence="15 16">Ys</strain>
    </source>
</reference>
<name>A0A401UEF1_9BACT</name>
<keyword evidence="2" id="KW-0963">Cytoplasm</keyword>
<evidence type="ECO:0000259" key="12">
    <source>
        <dbReference type="Pfam" id="PF00288"/>
    </source>
</evidence>
<keyword evidence="7" id="KW-0067">ATP-binding</keyword>